<evidence type="ECO:0000256" key="7">
    <source>
        <dbReference type="ARBA" id="ARBA00023136"/>
    </source>
</evidence>
<dbReference type="EMBL" id="JAFCMP010000523">
    <property type="protein sequence ID" value="KAG5177613.1"/>
    <property type="molecule type" value="Genomic_DNA"/>
</dbReference>
<feature type="transmembrane region" description="Helical" evidence="10">
    <location>
        <begin position="12"/>
        <end position="37"/>
    </location>
</feature>
<keyword evidence="5" id="KW-0653">Protein transport</keyword>
<dbReference type="OrthoDB" id="1734229at2759"/>
<dbReference type="InterPro" id="IPR036869">
    <property type="entry name" value="J_dom_sf"/>
</dbReference>
<evidence type="ECO:0000256" key="4">
    <source>
        <dbReference type="ARBA" id="ARBA00022824"/>
    </source>
</evidence>
<dbReference type="GO" id="GO:0003723">
    <property type="term" value="F:RNA binding"/>
    <property type="evidence" value="ECO:0007669"/>
    <property type="project" value="TreeGrafter"/>
</dbReference>
<dbReference type="PRINTS" id="PR00625">
    <property type="entry name" value="JDOMAIN"/>
</dbReference>
<keyword evidence="8" id="KW-0143">Chaperone</keyword>
<evidence type="ECO:0000313" key="13">
    <source>
        <dbReference type="Proteomes" id="UP000664859"/>
    </source>
</evidence>
<evidence type="ECO:0000256" key="10">
    <source>
        <dbReference type="SAM" id="Phobius"/>
    </source>
</evidence>
<feature type="domain" description="J" evidence="11">
    <location>
        <begin position="106"/>
        <end position="171"/>
    </location>
</feature>
<dbReference type="Proteomes" id="UP000664859">
    <property type="component" value="Unassembled WGS sequence"/>
</dbReference>
<dbReference type="Pfam" id="PF02889">
    <property type="entry name" value="Sec63"/>
    <property type="match status" value="1"/>
</dbReference>
<proteinExistence type="predicted"/>
<comment type="caution">
    <text evidence="12">The sequence shown here is derived from an EMBL/GenBank/DDBJ whole genome shotgun (WGS) entry which is preliminary data.</text>
</comment>
<feature type="compositionally biased region" description="Acidic residues" evidence="9">
    <location>
        <begin position="636"/>
        <end position="651"/>
    </location>
</feature>
<dbReference type="InterPro" id="IPR035892">
    <property type="entry name" value="C2_domain_sf"/>
</dbReference>
<dbReference type="Gene3D" id="2.60.40.150">
    <property type="entry name" value="C2 domain"/>
    <property type="match status" value="1"/>
</dbReference>
<organism evidence="12 13">
    <name type="scientific">Tribonema minus</name>
    <dbReference type="NCBI Taxonomy" id="303371"/>
    <lineage>
        <taxon>Eukaryota</taxon>
        <taxon>Sar</taxon>
        <taxon>Stramenopiles</taxon>
        <taxon>Ochrophyta</taxon>
        <taxon>PX clade</taxon>
        <taxon>Xanthophyceae</taxon>
        <taxon>Tribonematales</taxon>
        <taxon>Tribonemataceae</taxon>
        <taxon>Tribonema</taxon>
    </lineage>
</organism>
<evidence type="ECO:0000256" key="8">
    <source>
        <dbReference type="ARBA" id="ARBA00023186"/>
    </source>
</evidence>
<feature type="transmembrane region" description="Helical" evidence="10">
    <location>
        <begin position="198"/>
        <end position="219"/>
    </location>
</feature>
<dbReference type="GO" id="GO:0031207">
    <property type="term" value="C:Sec62/Sec63 complex"/>
    <property type="evidence" value="ECO:0007669"/>
    <property type="project" value="TreeGrafter"/>
</dbReference>
<accession>A0A835YN83</accession>
<evidence type="ECO:0000256" key="6">
    <source>
        <dbReference type="ARBA" id="ARBA00022989"/>
    </source>
</evidence>
<dbReference type="InterPro" id="IPR001623">
    <property type="entry name" value="DnaJ_domain"/>
</dbReference>
<feature type="region of interest" description="Disordered" evidence="9">
    <location>
        <begin position="606"/>
        <end position="651"/>
    </location>
</feature>
<evidence type="ECO:0000256" key="9">
    <source>
        <dbReference type="SAM" id="MobiDB-lite"/>
    </source>
</evidence>
<dbReference type="PANTHER" id="PTHR24075">
    <property type="entry name" value="SEC63 DOMAIN-CONTAINING"/>
    <property type="match status" value="1"/>
</dbReference>
<dbReference type="SUPFAM" id="SSF46565">
    <property type="entry name" value="Chaperone J-domain"/>
    <property type="match status" value="1"/>
</dbReference>
<keyword evidence="13" id="KW-1185">Reference proteome</keyword>
<dbReference type="AlphaFoldDB" id="A0A835YN83"/>
<dbReference type="GO" id="GO:0008320">
    <property type="term" value="F:protein transmembrane transporter activity"/>
    <property type="evidence" value="ECO:0007669"/>
    <property type="project" value="TreeGrafter"/>
</dbReference>
<evidence type="ECO:0000256" key="5">
    <source>
        <dbReference type="ARBA" id="ARBA00022927"/>
    </source>
</evidence>
<dbReference type="SUPFAM" id="SSF81296">
    <property type="entry name" value="E set domains"/>
    <property type="match status" value="1"/>
</dbReference>
<keyword evidence="4" id="KW-0256">Endoplasmic reticulum</keyword>
<evidence type="ECO:0000259" key="11">
    <source>
        <dbReference type="PROSITE" id="PS50076"/>
    </source>
</evidence>
<dbReference type="SMART" id="SM00973">
    <property type="entry name" value="Sec63"/>
    <property type="match status" value="1"/>
</dbReference>
<dbReference type="Gene3D" id="1.10.287.110">
    <property type="entry name" value="DnaJ domain"/>
    <property type="match status" value="1"/>
</dbReference>
<dbReference type="InterPro" id="IPR004179">
    <property type="entry name" value="Sec63-dom"/>
</dbReference>
<dbReference type="GO" id="GO:0006614">
    <property type="term" value="P:SRP-dependent cotranslational protein targeting to membrane"/>
    <property type="evidence" value="ECO:0007669"/>
    <property type="project" value="TreeGrafter"/>
</dbReference>
<keyword evidence="6 10" id="KW-1133">Transmembrane helix</keyword>
<dbReference type="Gene3D" id="1.10.3380.10">
    <property type="entry name" value="Sec63 N-terminal domain-like domain"/>
    <property type="match status" value="1"/>
</dbReference>
<sequence length="651" mass="72044">MLEYDDSAFYYFSLTLVTFYVIPVTLSTIIQVVNVLVPRDAALTKARTEEEQEKLRLIRSEVYSARKLFTSHAFLFKLATLVAGWAAFYALVSTMDGGAVSLAQFDPYAILGIDVGVEPKAIKRAYRTLSLQYHPDKNPGSKMAEDMFMKIARAYQALTDPKSKENWEKYGNPDGKQSMAVSIALPTWLLDKAHHNSILILYLIAMVVVIPSLVAVWYAGSRKYGDNNILYDTYTWYNHMVGEKMHTMQVPEVLAGSAEYRKLGKPRKGELEPLKDLFKEMAMAPRDKVVLPRLKYEHPIILKASGGLVLLVAHTTRRPLPTAALRRDQHAILRRVPELVEAVVDLAVGRRWLIATVAAMDFAQCATQAVWVRDHPHAQLPHLTAAQVRGVPHAGWGCERQRTSRAALTAAAADAAESSANGSSSGDAAAEPLVPPAKSLLKDMDAAQRRDVWAAVRALPDVLVDVKAYVDDEGEIAEGDLVTIKVTITRQNLREGETCPPAFAPHYPGARQEGWWVMLASVRSSQVLACQHVTVTDRVTETELKLMAPNRPSKVQLDILVKSDCYRGLDRRHELEFDVVSASTLPVYEPHPDDLELDDEPTLFEQVMQGYSESDSDEEDEAKTADAGAAAAGGDGGDDDDDEDEEESDED</sequence>
<dbReference type="InterPro" id="IPR014756">
    <property type="entry name" value="Ig_E-set"/>
</dbReference>
<evidence type="ECO:0000313" key="12">
    <source>
        <dbReference type="EMBL" id="KAG5177613.1"/>
    </source>
</evidence>
<keyword evidence="7 10" id="KW-0472">Membrane</keyword>
<evidence type="ECO:0000256" key="2">
    <source>
        <dbReference type="ARBA" id="ARBA00022448"/>
    </source>
</evidence>
<dbReference type="SUPFAM" id="SSF158702">
    <property type="entry name" value="Sec63 N-terminal domain-like"/>
    <property type="match status" value="1"/>
</dbReference>
<dbReference type="PANTHER" id="PTHR24075:SF0">
    <property type="entry name" value="TRANSLOCATION PROTEIN SEC63 HOMOLOG"/>
    <property type="match status" value="1"/>
</dbReference>
<dbReference type="SMART" id="SM00271">
    <property type="entry name" value="DnaJ"/>
    <property type="match status" value="1"/>
</dbReference>
<evidence type="ECO:0000256" key="1">
    <source>
        <dbReference type="ARBA" id="ARBA00004477"/>
    </source>
</evidence>
<dbReference type="CDD" id="cd06257">
    <property type="entry name" value="DnaJ"/>
    <property type="match status" value="1"/>
</dbReference>
<evidence type="ECO:0000256" key="3">
    <source>
        <dbReference type="ARBA" id="ARBA00022692"/>
    </source>
</evidence>
<comment type="subcellular location">
    <subcellularLocation>
        <location evidence="1">Endoplasmic reticulum membrane</location>
        <topology evidence="1">Multi-pass membrane protein</topology>
    </subcellularLocation>
</comment>
<protein>
    <submittedName>
        <fullName evidence="12">DnaJ-like/ Sec63 translocase subunit</fullName>
    </submittedName>
</protein>
<reference evidence="12" key="1">
    <citation type="submission" date="2021-02" db="EMBL/GenBank/DDBJ databases">
        <title>First Annotated Genome of the Yellow-green Alga Tribonema minus.</title>
        <authorList>
            <person name="Mahan K.M."/>
        </authorList>
    </citation>
    <scope>NUCLEOTIDE SEQUENCE</scope>
    <source>
        <strain evidence="12">UTEX B ZZ1240</strain>
    </source>
</reference>
<dbReference type="Pfam" id="PF00226">
    <property type="entry name" value="DnaJ"/>
    <property type="match status" value="1"/>
</dbReference>
<keyword evidence="2" id="KW-0813">Transport</keyword>
<gene>
    <name evidence="12" type="ORF">JKP88DRAFT_189120</name>
</gene>
<feature type="transmembrane region" description="Helical" evidence="10">
    <location>
        <begin position="74"/>
        <end position="92"/>
    </location>
</feature>
<keyword evidence="3 10" id="KW-0812">Transmembrane</keyword>
<dbReference type="GO" id="GO:0006620">
    <property type="term" value="P:post-translational protein targeting to endoplasmic reticulum membrane"/>
    <property type="evidence" value="ECO:0007669"/>
    <property type="project" value="TreeGrafter"/>
</dbReference>
<dbReference type="PROSITE" id="PS50076">
    <property type="entry name" value="DNAJ_2"/>
    <property type="match status" value="1"/>
</dbReference>
<name>A0A835YN83_9STRA</name>